<evidence type="ECO:0000256" key="1">
    <source>
        <dbReference type="SAM" id="MobiDB-lite"/>
    </source>
</evidence>
<evidence type="ECO:0000313" key="2">
    <source>
        <dbReference type="EMBL" id="ARU55887.1"/>
    </source>
</evidence>
<dbReference type="EMBL" id="CP021425">
    <property type="protein sequence ID" value="ARU55887.1"/>
    <property type="molecule type" value="Genomic_DNA"/>
</dbReference>
<dbReference type="KEGG" id="ome:OLMES_1813"/>
<dbReference type="RefSeq" id="WP_087460938.1">
    <property type="nucleotide sequence ID" value="NZ_CP021425.1"/>
</dbReference>
<sequence>MDARGSMLNLRIPDQTLMTLSFCDATVKGLEQWADELPKANIGETARQLYHAIIELNQLSAAPTLRMQLLEVVRSPMHFVCTELSKHFLNQSIMLPEKQRKIANLSQALQVHLATGYKIVLMNAITQSGPDRHKKLLAQASHRIIVEFGRAILRANQLYCASPDNIWHEMHQIFCFADAHNLRDLKVNDKEMAYKTESSVESPYKQVLLLGCCKPNQLRQNDLNTLYNVLEHWADQVKVSQKRIDNALFVINMKKDSPPVYRSLVHSAETEQYYGLDTAMLVKQISDYLNTPNPNRRNQSSDGLAMPEPLSDQIMAHLAQSLGVLAKRTFKRIASQGNLLICVGMSATHYYSAGETEFNKFMINASDDEEEGNKFLNAANKKNDAWGGAFDAGAGDGMPAGSSIDFAAGNSEEERKPGYKVYKIPLINTSPGGYCLHWTAEMPGNIQTGEILGVKEPGVEGWSIAAIRWIRQIKQQGTQLGVELLAPTAGPCGIQLLQKTGDNSEFLRALILPELTAIGQPATVITPRLPFQTGQKVMIFENGSSQRCQLVKRVSATGSYSRFEIKYLDGMMPFPDPAPSKSTKNSTVEDDFDSLWPSL</sequence>
<protein>
    <submittedName>
        <fullName evidence="2">GTPase</fullName>
    </submittedName>
</protein>
<dbReference type="AlphaFoldDB" id="A0A1Y0I5X8"/>
<dbReference type="OrthoDB" id="5724405at2"/>
<proteinExistence type="predicted"/>
<evidence type="ECO:0000313" key="3">
    <source>
        <dbReference type="Proteomes" id="UP000196027"/>
    </source>
</evidence>
<accession>A0A1Y0I5X8</accession>
<name>A0A1Y0I5X8_9GAMM</name>
<keyword evidence="3" id="KW-1185">Reference proteome</keyword>
<feature type="region of interest" description="Disordered" evidence="1">
    <location>
        <begin position="576"/>
        <end position="599"/>
    </location>
</feature>
<gene>
    <name evidence="2" type="ORF">OLMES_1813</name>
</gene>
<reference evidence="2 3" key="1">
    <citation type="submission" date="2017-05" db="EMBL/GenBank/DDBJ databases">
        <title>Genomic insights into alkan degradation activity of Oleiphilus messinensis.</title>
        <authorList>
            <person name="Kozyavkin S.A."/>
            <person name="Slesarev A.I."/>
            <person name="Golyshin P.N."/>
            <person name="Korzhenkov A."/>
            <person name="Golyshina O.N."/>
            <person name="Toshchakov S.V."/>
        </authorList>
    </citation>
    <scope>NUCLEOTIDE SEQUENCE [LARGE SCALE GENOMIC DNA]</scope>
    <source>
        <strain evidence="2 3">ME102</strain>
    </source>
</reference>
<organism evidence="2 3">
    <name type="scientific">Oleiphilus messinensis</name>
    <dbReference type="NCBI Taxonomy" id="141451"/>
    <lineage>
        <taxon>Bacteria</taxon>
        <taxon>Pseudomonadati</taxon>
        <taxon>Pseudomonadota</taxon>
        <taxon>Gammaproteobacteria</taxon>
        <taxon>Oceanospirillales</taxon>
        <taxon>Oleiphilaceae</taxon>
        <taxon>Oleiphilus</taxon>
    </lineage>
</organism>
<dbReference type="Proteomes" id="UP000196027">
    <property type="component" value="Chromosome"/>
</dbReference>